<dbReference type="Proteomes" id="UP001147700">
    <property type="component" value="Unassembled WGS sequence"/>
</dbReference>
<dbReference type="PANTHER" id="PTHR21366">
    <property type="entry name" value="GLYOXALASE FAMILY PROTEIN"/>
    <property type="match status" value="1"/>
</dbReference>
<dbReference type="Gene3D" id="3.10.180.10">
    <property type="entry name" value="2,3-Dihydroxybiphenyl 1,2-Dioxygenase, domain 1"/>
    <property type="match status" value="1"/>
</dbReference>
<dbReference type="Pfam" id="PF00903">
    <property type="entry name" value="Glyoxalase"/>
    <property type="match status" value="1"/>
</dbReference>
<dbReference type="InterPro" id="IPR050383">
    <property type="entry name" value="GlyoxalaseI/FosfomycinResist"/>
</dbReference>
<accession>A0ABT4RE81</accession>
<organism evidence="2 3">
    <name type="scientific">Solirubrobacter deserti</name>
    <dbReference type="NCBI Taxonomy" id="2282478"/>
    <lineage>
        <taxon>Bacteria</taxon>
        <taxon>Bacillati</taxon>
        <taxon>Actinomycetota</taxon>
        <taxon>Thermoleophilia</taxon>
        <taxon>Solirubrobacterales</taxon>
        <taxon>Solirubrobacteraceae</taxon>
        <taxon>Solirubrobacter</taxon>
    </lineage>
</organism>
<dbReference type="PANTHER" id="PTHR21366:SF22">
    <property type="entry name" value="VOC DOMAIN-CONTAINING PROTEIN"/>
    <property type="match status" value="1"/>
</dbReference>
<dbReference type="InterPro" id="IPR029068">
    <property type="entry name" value="Glyas_Bleomycin-R_OHBP_Dase"/>
</dbReference>
<dbReference type="PROSITE" id="PS51819">
    <property type="entry name" value="VOC"/>
    <property type="match status" value="1"/>
</dbReference>
<name>A0ABT4RE81_9ACTN</name>
<evidence type="ECO:0000259" key="1">
    <source>
        <dbReference type="PROSITE" id="PS51819"/>
    </source>
</evidence>
<dbReference type="RefSeq" id="WP_202953711.1">
    <property type="nucleotide sequence ID" value="NZ_JAPCID010000006.1"/>
</dbReference>
<protein>
    <submittedName>
        <fullName evidence="2">VOC family protein</fullName>
    </submittedName>
</protein>
<evidence type="ECO:0000313" key="2">
    <source>
        <dbReference type="EMBL" id="MDA0136845.1"/>
    </source>
</evidence>
<feature type="domain" description="VOC" evidence="1">
    <location>
        <begin position="2"/>
        <end position="130"/>
    </location>
</feature>
<evidence type="ECO:0000313" key="3">
    <source>
        <dbReference type="Proteomes" id="UP001147700"/>
    </source>
</evidence>
<dbReference type="InterPro" id="IPR004360">
    <property type="entry name" value="Glyas_Fos-R_dOase_dom"/>
</dbReference>
<keyword evidence="3" id="KW-1185">Reference proteome</keyword>
<comment type="caution">
    <text evidence="2">The sequence shown here is derived from an EMBL/GenBank/DDBJ whole genome shotgun (WGS) entry which is preliminary data.</text>
</comment>
<sequence>MRIDHGGLLVSDVRRAVRFYVDALGLPEVPRPSTFDTPGAWLQVGEQQLHLIGETEPGRAKQMTPDYDHAEVVIGYGTHLALEVDDLDAALARAAAAGVRPPGEVFARGDGVKRVFLTDPDGHVIELMQSGIEVTGEEPRLKAPKRG</sequence>
<proteinExistence type="predicted"/>
<dbReference type="InterPro" id="IPR037523">
    <property type="entry name" value="VOC_core"/>
</dbReference>
<gene>
    <name evidence="2" type="ORF">OJ962_04990</name>
</gene>
<dbReference type="SUPFAM" id="SSF54593">
    <property type="entry name" value="Glyoxalase/Bleomycin resistance protein/Dihydroxybiphenyl dioxygenase"/>
    <property type="match status" value="1"/>
</dbReference>
<reference evidence="2" key="1">
    <citation type="submission" date="2022-10" db="EMBL/GenBank/DDBJ databases">
        <title>The WGS of Solirubrobacter sp. CPCC 204708.</title>
        <authorList>
            <person name="Jiang Z."/>
        </authorList>
    </citation>
    <scope>NUCLEOTIDE SEQUENCE</scope>
    <source>
        <strain evidence="2">CPCC 204708</strain>
    </source>
</reference>
<dbReference type="EMBL" id="JAPCID010000006">
    <property type="protein sequence ID" value="MDA0136845.1"/>
    <property type="molecule type" value="Genomic_DNA"/>
</dbReference>